<evidence type="ECO:0000313" key="2">
    <source>
        <dbReference type="EMBL" id="SDS12478.1"/>
    </source>
</evidence>
<dbReference type="InterPro" id="IPR036390">
    <property type="entry name" value="WH_DNA-bd_sf"/>
</dbReference>
<dbReference type="Proteomes" id="UP000199092">
    <property type="component" value="Chromosome I"/>
</dbReference>
<feature type="compositionally biased region" description="Basic and acidic residues" evidence="1">
    <location>
        <begin position="257"/>
        <end position="272"/>
    </location>
</feature>
<dbReference type="STRING" id="546871.SAMN04488543_1124"/>
<evidence type="ECO:0000313" key="3">
    <source>
        <dbReference type="Proteomes" id="UP000199092"/>
    </source>
</evidence>
<dbReference type="EMBL" id="LT629749">
    <property type="protein sequence ID" value="SDS12478.1"/>
    <property type="molecule type" value="Genomic_DNA"/>
</dbReference>
<gene>
    <name evidence="2" type="ORF">SAMN04488543_1124</name>
</gene>
<dbReference type="AlphaFoldDB" id="A0A1H1PML6"/>
<accession>A0A1H1PML6</accession>
<dbReference type="InterPro" id="IPR050313">
    <property type="entry name" value="Carb_Metab_HTH_regulators"/>
</dbReference>
<reference evidence="2 3" key="1">
    <citation type="submission" date="2016-10" db="EMBL/GenBank/DDBJ databases">
        <authorList>
            <person name="de Groot N.N."/>
        </authorList>
    </citation>
    <scope>NUCLEOTIDE SEQUENCE [LARGE SCALE GENOMIC DNA]</scope>
    <source>
        <strain evidence="2 3">DSM 21741</strain>
    </source>
</reference>
<dbReference type="SUPFAM" id="SSF46785">
    <property type="entry name" value="Winged helix' DNA-binding domain"/>
    <property type="match status" value="1"/>
</dbReference>
<feature type="compositionally biased region" description="Low complexity" evidence="1">
    <location>
        <begin position="237"/>
        <end position="248"/>
    </location>
</feature>
<organism evidence="2 3">
    <name type="scientific">Friedmanniella luteola</name>
    <dbReference type="NCBI Taxonomy" id="546871"/>
    <lineage>
        <taxon>Bacteria</taxon>
        <taxon>Bacillati</taxon>
        <taxon>Actinomycetota</taxon>
        <taxon>Actinomycetes</taxon>
        <taxon>Propionibacteriales</taxon>
        <taxon>Nocardioidaceae</taxon>
        <taxon>Friedmanniella</taxon>
    </lineage>
</organism>
<name>A0A1H1PML6_9ACTN</name>
<protein>
    <submittedName>
        <fullName evidence="2">Predicted transcriptional regulator, ArsR family</fullName>
    </submittedName>
</protein>
<dbReference type="InterPro" id="IPR011991">
    <property type="entry name" value="ArsR-like_HTH"/>
</dbReference>
<proteinExistence type="predicted"/>
<dbReference type="CDD" id="cd00090">
    <property type="entry name" value="HTH_ARSR"/>
    <property type="match status" value="1"/>
</dbReference>
<feature type="region of interest" description="Disordered" evidence="1">
    <location>
        <begin position="234"/>
        <end position="272"/>
    </location>
</feature>
<dbReference type="Gene3D" id="1.10.10.10">
    <property type="entry name" value="Winged helix-like DNA-binding domain superfamily/Winged helix DNA-binding domain"/>
    <property type="match status" value="1"/>
</dbReference>
<sequence length="272" mass="28567">MKNLQDVATRAPGSRTPEDSRLEAPRAGAEADASTRHRVAQSILEHGPSTAAALADRLGLTTAAVRRHLDGLLERGVLSAREQRVYGSRGRGRPAKVFALTDAGRADFPSAYDDIAIAALEFLADEAGSDAVRTFAARRAAPAEARYRAVVDAADPSVSPALALAGALTADGYVASVRPSALGEQICQHHCPVAHVAERFPQLCEVETEMFSRVLGVHVQRLATLAHGDGVCTTHIPASPGSTSTPASPTAPPEPQLAHDLDMTTPEERPAP</sequence>
<evidence type="ECO:0000256" key="1">
    <source>
        <dbReference type="SAM" id="MobiDB-lite"/>
    </source>
</evidence>
<feature type="region of interest" description="Disordered" evidence="1">
    <location>
        <begin position="1"/>
        <end position="35"/>
    </location>
</feature>
<dbReference type="InterPro" id="IPR036388">
    <property type="entry name" value="WH-like_DNA-bd_sf"/>
</dbReference>
<dbReference type="PANTHER" id="PTHR30363:SF28">
    <property type="entry name" value="TRANSCRIPTIONAL REGULATORY PROTEIN-RELATED"/>
    <property type="match status" value="1"/>
</dbReference>
<keyword evidence="3" id="KW-1185">Reference proteome</keyword>
<dbReference type="PANTHER" id="PTHR30363">
    <property type="entry name" value="HTH-TYPE TRANSCRIPTIONAL REGULATOR SRLR-RELATED"/>
    <property type="match status" value="1"/>
</dbReference>